<evidence type="ECO:0000259" key="9">
    <source>
        <dbReference type="PROSITE" id="PS50893"/>
    </source>
</evidence>
<dbReference type="AlphaFoldDB" id="A0A2T0ZB73"/>
<keyword evidence="5 10" id="KW-0067">ATP-binding</keyword>
<feature type="domain" description="ABC transporter" evidence="9">
    <location>
        <begin position="5"/>
        <end position="239"/>
    </location>
</feature>
<dbReference type="FunFam" id="3.40.50.300:FF:000042">
    <property type="entry name" value="Maltose/maltodextrin ABC transporter, ATP-binding protein"/>
    <property type="match status" value="1"/>
</dbReference>
<keyword evidence="2" id="KW-1003">Cell membrane</keyword>
<reference evidence="10 11" key="1">
    <citation type="submission" date="2018-03" db="EMBL/GenBank/DDBJ databases">
        <title>Genomic Encyclopedia of Archaeal and Bacterial Type Strains, Phase II (KMG-II): from individual species to whole genera.</title>
        <authorList>
            <person name="Goeker M."/>
        </authorList>
    </citation>
    <scope>NUCLEOTIDE SEQUENCE [LARGE SCALE GENOMIC DNA]</scope>
    <source>
        <strain evidence="10 11">DSM 100065</strain>
    </source>
</reference>
<dbReference type="Proteomes" id="UP000237752">
    <property type="component" value="Unassembled WGS sequence"/>
</dbReference>
<dbReference type="SUPFAM" id="SSF50331">
    <property type="entry name" value="MOP-like"/>
    <property type="match status" value="1"/>
</dbReference>
<dbReference type="Gene3D" id="2.40.50.100">
    <property type="match status" value="1"/>
</dbReference>
<keyword evidence="7" id="KW-0406">Ion transport</keyword>
<protein>
    <submittedName>
        <fullName evidence="10">Iron(III) transport system ATP-binding protein</fullName>
    </submittedName>
</protein>
<keyword evidence="8" id="KW-0472">Membrane</keyword>
<comment type="caution">
    <text evidence="10">The sequence shown here is derived from an EMBL/GenBank/DDBJ whole genome shotgun (WGS) entry which is preliminary data.</text>
</comment>
<dbReference type="SMART" id="SM00382">
    <property type="entry name" value="AAA"/>
    <property type="match status" value="1"/>
</dbReference>
<dbReference type="OrthoDB" id="9802264at2"/>
<evidence type="ECO:0000313" key="10">
    <source>
        <dbReference type="EMBL" id="PRZ33551.1"/>
    </source>
</evidence>
<keyword evidence="3" id="KW-0410">Iron transport</keyword>
<dbReference type="InterPro" id="IPR008995">
    <property type="entry name" value="Mo/tungstate-bd_C_term_dom"/>
</dbReference>
<dbReference type="PROSITE" id="PS50893">
    <property type="entry name" value="ABC_TRANSPORTER_2"/>
    <property type="match status" value="1"/>
</dbReference>
<dbReference type="Gene3D" id="3.40.50.300">
    <property type="entry name" value="P-loop containing nucleotide triphosphate hydrolases"/>
    <property type="match status" value="1"/>
</dbReference>
<sequence>MGSVLELRGLGKKFGDATAVEDFRLEIEDGEFIVLLGPSGCGKTTTLRMIAGFEHPSSGEILLKDKVISSSRRVVPPERRNMAMMFQSYAVWPHMTVAKNLSYGLKLRKMPKRTMQTRIEESLARVKLDHLADRYPGELSGGQQQRVALARALSVDPTLLLMDEPLSNLDAKLREEMRQQLHELHAALRFSAVYVTHDQSEAMALADRIVVMDQGVIQQVGTPADLYLRPANEFVAGFIGRANMLPATVVGDGVLETGSKRIQCASVSDLPTGSDAWAVVRPIGVSIVDDGSTSDADFEGVVEDVVFLGESKEVRIRLNGFETPLLADISPYVGVQNGDSVICRLNGAVAVERVSETVEASSELVSA</sequence>
<dbReference type="InterPro" id="IPR027417">
    <property type="entry name" value="P-loop_NTPase"/>
</dbReference>
<evidence type="ECO:0000256" key="6">
    <source>
        <dbReference type="ARBA" id="ARBA00023004"/>
    </source>
</evidence>
<dbReference type="InterPro" id="IPR017871">
    <property type="entry name" value="ABC_transporter-like_CS"/>
</dbReference>
<keyword evidence="4" id="KW-0547">Nucleotide-binding</keyword>
<evidence type="ECO:0000256" key="2">
    <source>
        <dbReference type="ARBA" id="ARBA00022475"/>
    </source>
</evidence>
<keyword evidence="1" id="KW-0813">Transport</keyword>
<evidence type="ECO:0000313" key="11">
    <source>
        <dbReference type="Proteomes" id="UP000237752"/>
    </source>
</evidence>
<dbReference type="GO" id="GO:0016887">
    <property type="term" value="F:ATP hydrolysis activity"/>
    <property type="evidence" value="ECO:0007669"/>
    <property type="project" value="InterPro"/>
</dbReference>
<name>A0A2T0ZB73_9ACTN</name>
<dbReference type="SUPFAM" id="SSF52540">
    <property type="entry name" value="P-loop containing nucleoside triphosphate hydrolases"/>
    <property type="match status" value="1"/>
</dbReference>
<dbReference type="GO" id="GO:0015408">
    <property type="term" value="F:ABC-type ferric iron transporter activity"/>
    <property type="evidence" value="ECO:0007669"/>
    <property type="project" value="InterPro"/>
</dbReference>
<evidence type="ECO:0000256" key="7">
    <source>
        <dbReference type="ARBA" id="ARBA00023065"/>
    </source>
</evidence>
<keyword evidence="11" id="KW-1185">Reference proteome</keyword>
<dbReference type="CDD" id="cd03259">
    <property type="entry name" value="ABC_Carb_Solutes_like"/>
    <property type="match status" value="1"/>
</dbReference>
<dbReference type="EMBL" id="PVUE01000025">
    <property type="protein sequence ID" value="PRZ33551.1"/>
    <property type="molecule type" value="Genomic_DNA"/>
</dbReference>
<dbReference type="PANTHER" id="PTHR42781:SF4">
    <property type="entry name" value="SPERMIDINE_PUTRESCINE IMPORT ATP-BINDING PROTEIN POTA"/>
    <property type="match status" value="1"/>
</dbReference>
<dbReference type="PANTHER" id="PTHR42781">
    <property type="entry name" value="SPERMIDINE/PUTRESCINE IMPORT ATP-BINDING PROTEIN POTA"/>
    <property type="match status" value="1"/>
</dbReference>
<proteinExistence type="predicted"/>
<gene>
    <name evidence="10" type="ORF">CLV47_1257</name>
</gene>
<dbReference type="PROSITE" id="PS00211">
    <property type="entry name" value="ABC_TRANSPORTER_1"/>
    <property type="match status" value="1"/>
</dbReference>
<evidence type="ECO:0000256" key="8">
    <source>
        <dbReference type="ARBA" id="ARBA00023136"/>
    </source>
</evidence>
<dbReference type="InterPro" id="IPR003439">
    <property type="entry name" value="ABC_transporter-like_ATP-bd"/>
</dbReference>
<keyword evidence="6" id="KW-0408">Iron</keyword>
<evidence type="ECO:0000256" key="4">
    <source>
        <dbReference type="ARBA" id="ARBA00022741"/>
    </source>
</evidence>
<dbReference type="GO" id="GO:0005524">
    <property type="term" value="F:ATP binding"/>
    <property type="evidence" value="ECO:0007669"/>
    <property type="project" value="UniProtKB-KW"/>
</dbReference>
<dbReference type="InterPro" id="IPR003593">
    <property type="entry name" value="AAA+_ATPase"/>
</dbReference>
<organism evidence="10 11">
    <name type="scientific">Antricoccus suffuscus</name>
    <dbReference type="NCBI Taxonomy" id="1629062"/>
    <lineage>
        <taxon>Bacteria</taxon>
        <taxon>Bacillati</taxon>
        <taxon>Actinomycetota</taxon>
        <taxon>Actinomycetes</taxon>
        <taxon>Geodermatophilales</taxon>
        <taxon>Antricoccaceae</taxon>
        <taxon>Antricoccus</taxon>
    </lineage>
</organism>
<evidence type="ECO:0000256" key="1">
    <source>
        <dbReference type="ARBA" id="ARBA00022448"/>
    </source>
</evidence>
<dbReference type="Pfam" id="PF00005">
    <property type="entry name" value="ABC_tran"/>
    <property type="match status" value="1"/>
</dbReference>
<evidence type="ECO:0000256" key="3">
    <source>
        <dbReference type="ARBA" id="ARBA00022496"/>
    </source>
</evidence>
<evidence type="ECO:0000256" key="5">
    <source>
        <dbReference type="ARBA" id="ARBA00022840"/>
    </source>
</evidence>
<accession>A0A2T0ZB73</accession>
<dbReference type="GO" id="GO:0043190">
    <property type="term" value="C:ATP-binding cassette (ABC) transporter complex"/>
    <property type="evidence" value="ECO:0007669"/>
    <property type="project" value="UniProtKB-ARBA"/>
</dbReference>
<dbReference type="InterPro" id="IPR015853">
    <property type="entry name" value="ABC_transpr_FbpC"/>
</dbReference>
<dbReference type="RefSeq" id="WP_106350890.1">
    <property type="nucleotide sequence ID" value="NZ_PVUE01000025.1"/>
</dbReference>
<dbReference type="InterPro" id="IPR050093">
    <property type="entry name" value="ABC_SmlMolc_Importer"/>
</dbReference>